<evidence type="ECO:0000259" key="4">
    <source>
        <dbReference type="Pfam" id="PF02037"/>
    </source>
</evidence>
<feature type="compositionally biased region" description="Low complexity" evidence="3">
    <location>
        <begin position="147"/>
        <end position="162"/>
    </location>
</feature>
<protein>
    <recommendedName>
        <fullName evidence="4">SAP domain-containing protein</fullName>
    </recommendedName>
</protein>
<reference evidence="5 6" key="1">
    <citation type="journal article" date="2015" name="Sci. Rep.">
        <title>Chromosome-level genome map provides insights into diverse defense mechanisms in the medicinal fungus Ganoderma sinense.</title>
        <authorList>
            <person name="Zhu Y."/>
            <person name="Xu J."/>
            <person name="Sun C."/>
            <person name="Zhou S."/>
            <person name="Xu H."/>
            <person name="Nelson D.R."/>
            <person name="Qian J."/>
            <person name="Song J."/>
            <person name="Luo H."/>
            <person name="Xiang L."/>
            <person name="Li Y."/>
            <person name="Xu Z."/>
            <person name="Ji A."/>
            <person name="Wang L."/>
            <person name="Lu S."/>
            <person name="Hayward A."/>
            <person name="Sun W."/>
            <person name="Li X."/>
            <person name="Schwartz D.C."/>
            <person name="Wang Y."/>
            <person name="Chen S."/>
        </authorList>
    </citation>
    <scope>NUCLEOTIDE SEQUENCE [LARGE SCALE GENOMIC DNA]</scope>
    <source>
        <strain evidence="5 6">ZZ0214-1</strain>
    </source>
</reference>
<dbReference type="Gene3D" id="1.10.720.30">
    <property type="entry name" value="SAP domain"/>
    <property type="match status" value="1"/>
</dbReference>
<organism evidence="5 6">
    <name type="scientific">Ganoderma sinense ZZ0214-1</name>
    <dbReference type="NCBI Taxonomy" id="1077348"/>
    <lineage>
        <taxon>Eukaryota</taxon>
        <taxon>Fungi</taxon>
        <taxon>Dikarya</taxon>
        <taxon>Basidiomycota</taxon>
        <taxon>Agaricomycotina</taxon>
        <taxon>Agaricomycetes</taxon>
        <taxon>Polyporales</taxon>
        <taxon>Polyporaceae</taxon>
        <taxon>Ganoderma</taxon>
    </lineage>
</organism>
<feature type="compositionally biased region" description="Low complexity" evidence="3">
    <location>
        <begin position="55"/>
        <end position="122"/>
    </location>
</feature>
<dbReference type="InterPro" id="IPR036361">
    <property type="entry name" value="SAP_dom_sf"/>
</dbReference>
<keyword evidence="1" id="KW-0597">Phosphoprotein</keyword>
<feature type="compositionally biased region" description="Basic and acidic residues" evidence="3">
    <location>
        <begin position="163"/>
        <end position="177"/>
    </location>
</feature>
<dbReference type="GO" id="GO:0016973">
    <property type="term" value="P:poly(A)+ mRNA export from nucleus"/>
    <property type="evidence" value="ECO:0007669"/>
    <property type="project" value="TreeGrafter"/>
</dbReference>
<dbReference type="PANTHER" id="PTHR46551:SF1">
    <property type="entry name" value="SAP DOMAIN-CONTAINING RIBONUCLEOPROTEIN"/>
    <property type="match status" value="1"/>
</dbReference>
<evidence type="ECO:0000313" key="5">
    <source>
        <dbReference type="EMBL" id="PIL34200.1"/>
    </source>
</evidence>
<dbReference type="GO" id="GO:0005634">
    <property type="term" value="C:nucleus"/>
    <property type="evidence" value="ECO:0007669"/>
    <property type="project" value="TreeGrafter"/>
</dbReference>
<evidence type="ECO:0000256" key="2">
    <source>
        <dbReference type="ARBA" id="ARBA00046328"/>
    </source>
</evidence>
<name>A0A2G8SKB5_9APHY</name>
<dbReference type="InterPro" id="IPR003034">
    <property type="entry name" value="SAP_dom"/>
</dbReference>
<evidence type="ECO:0000256" key="1">
    <source>
        <dbReference type="ARBA" id="ARBA00022553"/>
    </source>
</evidence>
<gene>
    <name evidence="5" type="ORF">GSI_03911</name>
</gene>
<keyword evidence="6" id="KW-1185">Reference proteome</keyword>
<evidence type="ECO:0000313" key="6">
    <source>
        <dbReference type="Proteomes" id="UP000230002"/>
    </source>
</evidence>
<dbReference type="Proteomes" id="UP000230002">
    <property type="component" value="Unassembled WGS sequence"/>
</dbReference>
<dbReference type="STRING" id="1077348.A0A2G8SKB5"/>
<dbReference type="OrthoDB" id="445357at2759"/>
<evidence type="ECO:0000256" key="3">
    <source>
        <dbReference type="SAM" id="MobiDB-lite"/>
    </source>
</evidence>
<sequence length="230" mass="23497">MEAKLKALKVVDLKDILAKANVTVTGKANKQDLVAKILGAPQAIDVYHKIHGSAPANAAENASAASSSTAEKSEAPPKASAPASPSKTVAPVSSKPVSQAAPQAPAAPGPTSTTETSTTATVTKEDAEAERRKARAARFNVPLVEPKAASAQKKNGKAAANGKAEKGGVSEDSEKLAARAARFGTQAASVEPAKGNGRKRAAPPSEPVDDEELARRKKRAERFGIPLVGA</sequence>
<dbReference type="PANTHER" id="PTHR46551">
    <property type="entry name" value="SAP DOMAIN-CONTAINING RIBONUCLEOPROTEIN"/>
    <property type="match status" value="1"/>
</dbReference>
<accession>A0A2G8SKB5</accession>
<feature type="region of interest" description="Disordered" evidence="3">
    <location>
        <begin position="55"/>
        <end position="230"/>
    </location>
</feature>
<dbReference type="Pfam" id="PF02037">
    <property type="entry name" value="SAP"/>
    <property type="match status" value="1"/>
</dbReference>
<comment type="caution">
    <text evidence="5">The sequence shown here is derived from an EMBL/GenBank/DDBJ whole genome shotgun (WGS) entry which is preliminary data.</text>
</comment>
<comment type="similarity">
    <text evidence="2">Belongs to the SAP domain-containing ribonucleoprotein family.</text>
</comment>
<dbReference type="AlphaFoldDB" id="A0A2G8SKB5"/>
<dbReference type="EMBL" id="AYKW01000006">
    <property type="protein sequence ID" value="PIL34200.1"/>
    <property type="molecule type" value="Genomic_DNA"/>
</dbReference>
<dbReference type="InterPro" id="IPR052240">
    <property type="entry name" value="SAP_domain_ribonucleoprotein"/>
</dbReference>
<proteinExistence type="inferred from homology"/>
<feature type="domain" description="SAP" evidence="4">
    <location>
        <begin position="5"/>
        <end position="38"/>
    </location>
</feature>